<feature type="domain" description="G" evidence="4">
    <location>
        <begin position="95"/>
        <end position="178"/>
    </location>
</feature>
<dbReference type="GO" id="GO:0005525">
    <property type="term" value="F:GTP binding"/>
    <property type="evidence" value="ECO:0007669"/>
    <property type="project" value="InterPro"/>
</dbReference>
<feature type="compositionally biased region" description="Polar residues" evidence="3">
    <location>
        <begin position="445"/>
        <end position="459"/>
    </location>
</feature>
<name>A0A9P9FGP8_9HYPO</name>
<sequence length="741" mass="85994">MEDFSKYVSWTSPPLIPTPVATLASPFAGAAPVDRERSPSPVDHERSSSPVDHERNSSLVDHEDQSSAIGFPSSKPEYHGTFESPFAPSDKDVFIAIMGMTGAGKSTFISHCTDEEVKISPPGALESCTQEVRVYRCRQFAPHANVYLVDTPGFDDTNRNDTEILKEIASWLTQTYQNKVRLRGILYLHRISDNRMTGCARRNLVMFKRLCGTDGVKSVIFLTTFWESVEYNIGEDREKTLKETKEFWGYFVNLGAQVNRHLNNHESAISAIAEFVPGRTDRSTEEMKMAIQSEMVDSRKQLDETGAGQQLRSEFQKESERLQQEMKEREQDMKEALEMRDKELMDVLRQEQDKQEADLERYNREIQDLRVTMESMHQERIQRLEDRLRDHEKEKQQHIEQIQTLHKEHRDEIQRIEDQRSKDKSQYESRLDSLIEEVHNLRVAQDQTNLTQTPSSSAFSRPHPSPDILSRSMRLYNGKQWGELIRILEPFVMKDGEELADDDFDRLRCYVRLAGAYVRSKRAHEAIQLLEPAVPVWERIFPEENRTRLSCQFWLARAYQEDKQMQKAIPIFETVVFIESRTRGRNDSKRLDCLYWLARAHQANGDTAKAIAMFEDIVAIESETLADNDHKRLNSQFWLAKAYQKSGDNKKAIPLYEKVVSIESRTLEEDNSDRLNSQSELAKAYEDNGEMRKAIPLLEAIVSVKKRTVAKDDPVRVKYESRLAKAKKKYENRRRYYPTDS</sequence>
<dbReference type="EMBL" id="JAGMUV010000004">
    <property type="protein sequence ID" value="KAH7161706.1"/>
    <property type="molecule type" value="Genomic_DNA"/>
</dbReference>
<protein>
    <recommendedName>
        <fullName evidence="4">G domain-containing protein</fullName>
    </recommendedName>
</protein>
<proteinExistence type="predicted"/>
<dbReference type="SUPFAM" id="SSF52540">
    <property type="entry name" value="P-loop containing nucleoside triphosphate hydrolases"/>
    <property type="match status" value="1"/>
</dbReference>
<comment type="caution">
    <text evidence="5">The sequence shown here is derived from an EMBL/GenBank/DDBJ whole genome shotgun (WGS) entry which is preliminary data.</text>
</comment>
<evidence type="ECO:0000256" key="1">
    <source>
        <dbReference type="ARBA" id="ARBA00022737"/>
    </source>
</evidence>
<reference evidence="5" key="1">
    <citation type="journal article" date="2021" name="Nat. Commun.">
        <title>Genetic determinants of endophytism in the Arabidopsis root mycobiome.</title>
        <authorList>
            <person name="Mesny F."/>
            <person name="Miyauchi S."/>
            <person name="Thiergart T."/>
            <person name="Pickel B."/>
            <person name="Atanasova L."/>
            <person name="Karlsson M."/>
            <person name="Huettel B."/>
            <person name="Barry K.W."/>
            <person name="Haridas S."/>
            <person name="Chen C."/>
            <person name="Bauer D."/>
            <person name="Andreopoulos W."/>
            <person name="Pangilinan J."/>
            <person name="LaButti K."/>
            <person name="Riley R."/>
            <person name="Lipzen A."/>
            <person name="Clum A."/>
            <person name="Drula E."/>
            <person name="Henrissat B."/>
            <person name="Kohler A."/>
            <person name="Grigoriev I.V."/>
            <person name="Martin F.M."/>
            <person name="Hacquard S."/>
        </authorList>
    </citation>
    <scope>NUCLEOTIDE SEQUENCE</scope>
    <source>
        <strain evidence="5">MPI-CAGE-AT-0147</strain>
    </source>
</reference>
<gene>
    <name evidence="5" type="ORF">EDB81DRAFT_785341</name>
</gene>
<feature type="region of interest" description="Disordered" evidence="3">
    <location>
        <begin position="298"/>
        <end position="320"/>
    </location>
</feature>
<evidence type="ECO:0000256" key="3">
    <source>
        <dbReference type="SAM" id="MobiDB-lite"/>
    </source>
</evidence>
<keyword evidence="1" id="KW-0677">Repeat</keyword>
<evidence type="ECO:0000313" key="6">
    <source>
        <dbReference type="Proteomes" id="UP000738349"/>
    </source>
</evidence>
<keyword evidence="6" id="KW-1185">Reference proteome</keyword>
<dbReference type="Pfam" id="PF13374">
    <property type="entry name" value="TPR_10"/>
    <property type="match status" value="1"/>
</dbReference>
<dbReference type="Pfam" id="PF01926">
    <property type="entry name" value="MMR_HSR1"/>
    <property type="match status" value="1"/>
</dbReference>
<dbReference type="SUPFAM" id="SSF48452">
    <property type="entry name" value="TPR-like"/>
    <property type="match status" value="1"/>
</dbReference>
<feature type="region of interest" description="Disordered" evidence="3">
    <location>
        <begin position="1"/>
        <end position="74"/>
    </location>
</feature>
<feature type="region of interest" description="Disordered" evidence="3">
    <location>
        <begin position="398"/>
        <end position="429"/>
    </location>
</feature>
<dbReference type="PANTHER" id="PTHR45641:SF19">
    <property type="entry name" value="NEPHROCYSTIN-3"/>
    <property type="match status" value="1"/>
</dbReference>
<feature type="compositionally biased region" description="Basic and acidic residues" evidence="3">
    <location>
        <begin position="405"/>
        <end position="429"/>
    </location>
</feature>
<dbReference type="Proteomes" id="UP000738349">
    <property type="component" value="Unassembled WGS sequence"/>
</dbReference>
<evidence type="ECO:0000256" key="2">
    <source>
        <dbReference type="ARBA" id="ARBA00022803"/>
    </source>
</evidence>
<dbReference type="Gene3D" id="3.40.50.300">
    <property type="entry name" value="P-loop containing nucleotide triphosphate hydrolases"/>
    <property type="match status" value="1"/>
</dbReference>
<dbReference type="InterPro" id="IPR011990">
    <property type="entry name" value="TPR-like_helical_dom_sf"/>
</dbReference>
<feature type="compositionally biased region" description="Basic and acidic residues" evidence="3">
    <location>
        <begin position="33"/>
        <end position="65"/>
    </location>
</feature>
<accession>A0A9P9FGP8</accession>
<dbReference type="Gene3D" id="1.25.40.10">
    <property type="entry name" value="Tetratricopeptide repeat domain"/>
    <property type="match status" value="1"/>
</dbReference>
<evidence type="ECO:0000259" key="4">
    <source>
        <dbReference type="Pfam" id="PF01926"/>
    </source>
</evidence>
<dbReference type="OrthoDB" id="8954335at2759"/>
<organism evidence="5 6">
    <name type="scientific">Dactylonectria macrodidyma</name>
    <dbReference type="NCBI Taxonomy" id="307937"/>
    <lineage>
        <taxon>Eukaryota</taxon>
        <taxon>Fungi</taxon>
        <taxon>Dikarya</taxon>
        <taxon>Ascomycota</taxon>
        <taxon>Pezizomycotina</taxon>
        <taxon>Sordariomycetes</taxon>
        <taxon>Hypocreomycetidae</taxon>
        <taxon>Hypocreales</taxon>
        <taxon>Nectriaceae</taxon>
        <taxon>Dactylonectria</taxon>
    </lineage>
</organism>
<dbReference type="CDD" id="cd00882">
    <property type="entry name" value="Ras_like_GTPase"/>
    <property type="match status" value="1"/>
</dbReference>
<dbReference type="InterPro" id="IPR027417">
    <property type="entry name" value="P-loop_NTPase"/>
</dbReference>
<keyword evidence="2" id="KW-0802">TPR repeat</keyword>
<dbReference type="PANTHER" id="PTHR45641">
    <property type="entry name" value="TETRATRICOPEPTIDE REPEAT PROTEIN (AFU_ORTHOLOGUE AFUA_6G03870)"/>
    <property type="match status" value="1"/>
</dbReference>
<feature type="region of interest" description="Disordered" evidence="3">
    <location>
        <begin position="444"/>
        <end position="466"/>
    </location>
</feature>
<evidence type="ECO:0000313" key="5">
    <source>
        <dbReference type="EMBL" id="KAH7161706.1"/>
    </source>
</evidence>
<dbReference type="Pfam" id="PF13424">
    <property type="entry name" value="TPR_12"/>
    <property type="match status" value="1"/>
</dbReference>
<dbReference type="AlphaFoldDB" id="A0A9P9FGP8"/>
<dbReference type="InterPro" id="IPR006073">
    <property type="entry name" value="GTP-bd"/>
</dbReference>